<accession>A0AAN6E0V3</accession>
<dbReference type="InterPro" id="IPR001910">
    <property type="entry name" value="Inosine/uridine_hydrolase_dom"/>
</dbReference>
<keyword evidence="2 5" id="KW-0378">Hydrolase</keyword>
<dbReference type="PANTHER" id="PTHR12304:SF56">
    <property type="entry name" value="HYDROLASE, PUTATIVE (AFU_ORTHOLOGUE AFUA_1G11790)-RELATED"/>
    <property type="match status" value="1"/>
</dbReference>
<dbReference type="Proteomes" id="UP001203852">
    <property type="component" value="Unassembled WGS sequence"/>
</dbReference>
<evidence type="ECO:0000259" key="4">
    <source>
        <dbReference type="Pfam" id="PF01156"/>
    </source>
</evidence>
<proteinExistence type="inferred from homology"/>
<dbReference type="InterPro" id="IPR023186">
    <property type="entry name" value="IUNH"/>
</dbReference>
<keyword evidence="3" id="KW-0326">Glycosidase</keyword>
<keyword evidence="6" id="KW-1185">Reference proteome</keyword>
<dbReference type="InterPro" id="IPR036452">
    <property type="entry name" value="Ribo_hydro-like"/>
</dbReference>
<comment type="similarity">
    <text evidence="1">Belongs to the IUNH family.</text>
</comment>
<dbReference type="SUPFAM" id="SSF53590">
    <property type="entry name" value="Nucleoside hydrolase"/>
    <property type="match status" value="1"/>
</dbReference>
<evidence type="ECO:0000256" key="1">
    <source>
        <dbReference type="ARBA" id="ARBA00009176"/>
    </source>
</evidence>
<dbReference type="GO" id="GO:0008477">
    <property type="term" value="F:purine nucleosidase activity"/>
    <property type="evidence" value="ECO:0007669"/>
    <property type="project" value="TreeGrafter"/>
</dbReference>
<sequence>MKNIIIDTDPGVDDAVALLYALSLPKDINCLLVSLTFGNVSLRQCFCNLYTILDVAHKQGLLDGKTIPVACGQDKPLFSSETVDAAHFHGGDGLGGMHKTHAEYTPQGWEDVFSGASQPDSGKGFSILDRPADQEILHLLQSHEEDSITIVAIGPLSNVAKAAIADPQTFSRVAEVVVMGGCIDTVGNANPFAEFNTFADPEGC</sequence>
<dbReference type="GO" id="GO:0045437">
    <property type="term" value="F:uridine nucleosidase activity"/>
    <property type="evidence" value="ECO:0007669"/>
    <property type="project" value="UniProtKB-ARBA"/>
</dbReference>
<dbReference type="PROSITE" id="PS01247">
    <property type="entry name" value="IUNH"/>
    <property type="match status" value="1"/>
</dbReference>
<reference evidence="5" key="1">
    <citation type="journal article" date="2022" name="bioRxiv">
        <title>Deciphering the potential niche of two novel black yeast fungi from a biological soil crust based on their genomes, phenotypes, and melanin regulation.</title>
        <authorList>
            <consortium name="DOE Joint Genome Institute"/>
            <person name="Carr E.C."/>
            <person name="Barton Q."/>
            <person name="Grambo S."/>
            <person name="Sullivan M."/>
            <person name="Renfro C.M."/>
            <person name="Kuo A."/>
            <person name="Pangilinan J."/>
            <person name="Lipzen A."/>
            <person name="Keymanesh K."/>
            <person name="Savage E."/>
            <person name="Barry K."/>
            <person name="Grigoriev I.V."/>
            <person name="Riekhof W.R."/>
            <person name="Harris S.S."/>
        </authorList>
    </citation>
    <scope>NUCLEOTIDE SEQUENCE</scope>
    <source>
        <strain evidence="5">JF 03-4F</strain>
    </source>
</reference>
<name>A0AAN6E0V3_9EURO</name>
<dbReference type="GO" id="GO:0005829">
    <property type="term" value="C:cytosol"/>
    <property type="evidence" value="ECO:0007669"/>
    <property type="project" value="TreeGrafter"/>
</dbReference>
<protein>
    <submittedName>
        <fullName evidence="5">Inosine/uridine-preferring nucleoside hydrolase domain-containing protein</fullName>
    </submittedName>
</protein>
<evidence type="ECO:0000256" key="2">
    <source>
        <dbReference type="ARBA" id="ARBA00022801"/>
    </source>
</evidence>
<dbReference type="PANTHER" id="PTHR12304">
    <property type="entry name" value="INOSINE-URIDINE PREFERRING NUCLEOSIDE HYDROLASE"/>
    <property type="match status" value="1"/>
</dbReference>
<comment type="caution">
    <text evidence="5">The sequence shown here is derived from an EMBL/GenBank/DDBJ whole genome shotgun (WGS) entry which is preliminary data.</text>
</comment>
<gene>
    <name evidence="5" type="ORF">EDD36DRAFT_198182</name>
</gene>
<dbReference type="Gene3D" id="3.90.245.10">
    <property type="entry name" value="Ribonucleoside hydrolase-like"/>
    <property type="match status" value="1"/>
</dbReference>
<evidence type="ECO:0000256" key="3">
    <source>
        <dbReference type="ARBA" id="ARBA00023295"/>
    </source>
</evidence>
<dbReference type="EMBL" id="MU404352">
    <property type="protein sequence ID" value="KAI1615841.1"/>
    <property type="molecule type" value="Genomic_DNA"/>
</dbReference>
<dbReference type="Pfam" id="PF01156">
    <property type="entry name" value="IU_nuc_hydro"/>
    <property type="match status" value="1"/>
</dbReference>
<evidence type="ECO:0000313" key="6">
    <source>
        <dbReference type="Proteomes" id="UP001203852"/>
    </source>
</evidence>
<feature type="domain" description="Inosine/uridine-preferring nucleoside hydrolase" evidence="4">
    <location>
        <begin position="4"/>
        <end position="202"/>
    </location>
</feature>
<dbReference type="InterPro" id="IPR015910">
    <property type="entry name" value="I/U_nuclsd_hydro_CS"/>
</dbReference>
<evidence type="ECO:0000313" key="5">
    <source>
        <dbReference type="EMBL" id="KAI1615841.1"/>
    </source>
</evidence>
<organism evidence="5 6">
    <name type="scientific">Exophiala viscosa</name>
    <dbReference type="NCBI Taxonomy" id="2486360"/>
    <lineage>
        <taxon>Eukaryota</taxon>
        <taxon>Fungi</taxon>
        <taxon>Dikarya</taxon>
        <taxon>Ascomycota</taxon>
        <taxon>Pezizomycotina</taxon>
        <taxon>Eurotiomycetes</taxon>
        <taxon>Chaetothyriomycetidae</taxon>
        <taxon>Chaetothyriales</taxon>
        <taxon>Herpotrichiellaceae</taxon>
        <taxon>Exophiala</taxon>
    </lineage>
</organism>
<dbReference type="AlphaFoldDB" id="A0AAN6E0V3"/>
<dbReference type="GO" id="GO:0006152">
    <property type="term" value="P:purine nucleoside catabolic process"/>
    <property type="evidence" value="ECO:0007669"/>
    <property type="project" value="TreeGrafter"/>
</dbReference>